<protein>
    <submittedName>
        <fullName evidence="2">Alpha/beta hydrolase</fullName>
    </submittedName>
</protein>
<dbReference type="AlphaFoldDB" id="A0A3S1DHR3"/>
<keyword evidence="3" id="KW-1185">Reference proteome</keyword>
<evidence type="ECO:0000313" key="2">
    <source>
        <dbReference type="EMBL" id="RUT39633.1"/>
    </source>
</evidence>
<dbReference type="Proteomes" id="UP000279446">
    <property type="component" value="Unassembled WGS sequence"/>
</dbReference>
<dbReference type="PANTHER" id="PTHR43798">
    <property type="entry name" value="MONOACYLGLYCEROL LIPASE"/>
    <property type="match status" value="1"/>
</dbReference>
<dbReference type="Pfam" id="PF12697">
    <property type="entry name" value="Abhydrolase_6"/>
    <property type="match status" value="1"/>
</dbReference>
<evidence type="ECO:0000313" key="3">
    <source>
        <dbReference type="Proteomes" id="UP000279446"/>
    </source>
</evidence>
<keyword evidence="2" id="KW-0378">Hydrolase</keyword>
<feature type="domain" description="AB hydrolase-1" evidence="1">
    <location>
        <begin position="16"/>
        <end position="237"/>
    </location>
</feature>
<reference evidence="2 3" key="1">
    <citation type="submission" date="2018-12" db="EMBL/GenBank/DDBJ databases">
        <authorList>
            <person name="Sun L."/>
            <person name="Chen Z."/>
        </authorList>
    </citation>
    <scope>NUCLEOTIDE SEQUENCE [LARGE SCALE GENOMIC DNA]</scope>
    <source>
        <strain evidence="2 3">DSM 15890</strain>
    </source>
</reference>
<dbReference type="PANTHER" id="PTHR43798:SF33">
    <property type="entry name" value="HYDROLASE, PUTATIVE (AFU_ORTHOLOGUE AFUA_2G14860)-RELATED"/>
    <property type="match status" value="1"/>
</dbReference>
<organism evidence="2 3">
    <name type="scientific">Paenibacillus anaericanus</name>
    <dbReference type="NCBI Taxonomy" id="170367"/>
    <lineage>
        <taxon>Bacteria</taxon>
        <taxon>Bacillati</taxon>
        <taxon>Bacillota</taxon>
        <taxon>Bacilli</taxon>
        <taxon>Bacillales</taxon>
        <taxon>Paenibacillaceae</taxon>
        <taxon>Paenibacillus</taxon>
    </lineage>
</organism>
<dbReference type="EMBL" id="RZNY01000041">
    <property type="protein sequence ID" value="RUT39633.1"/>
    <property type="molecule type" value="Genomic_DNA"/>
</dbReference>
<dbReference type="OrthoDB" id="9776853at2"/>
<evidence type="ECO:0000259" key="1">
    <source>
        <dbReference type="Pfam" id="PF12697"/>
    </source>
</evidence>
<sequence length="260" mass="29082">MALFYRETGNLEAPLIVLLHGGGVSGWMWDKQIEHFSDYHCLVPDLPGHGSSSSTNFTIRNSAEQIIDLIQAKEQGKQVIVIGFSLGAQIALQILSMSPDLVDYAIINSALVRPIPFANKIIGPSIKLTYRLTKNRSFSKLQSKQLYIDQEMFETYYKETCQMERDLLIQVLEENMAFSIPEGFAKSQSTILVTVGAKEKKIMRKSLVDIVKNNPNCKGVIIPGVGHGVSLAQPELFNMIVDAWIHDKELPNSWVTELDT</sequence>
<proteinExistence type="predicted"/>
<gene>
    <name evidence="2" type="ORF">EJP82_25660</name>
</gene>
<accession>A0A3S1DHR3</accession>
<dbReference type="InterPro" id="IPR029058">
    <property type="entry name" value="AB_hydrolase_fold"/>
</dbReference>
<dbReference type="InterPro" id="IPR000073">
    <property type="entry name" value="AB_hydrolase_1"/>
</dbReference>
<dbReference type="InterPro" id="IPR050266">
    <property type="entry name" value="AB_hydrolase_sf"/>
</dbReference>
<dbReference type="RefSeq" id="WP_127194910.1">
    <property type="nucleotide sequence ID" value="NZ_RZNY01000041.1"/>
</dbReference>
<dbReference type="GO" id="GO:0016787">
    <property type="term" value="F:hydrolase activity"/>
    <property type="evidence" value="ECO:0007669"/>
    <property type="project" value="UniProtKB-KW"/>
</dbReference>
<dbReference type="GO" id="GO:0016020">
    <property type="term" value="C:membrane"/>
    <property type="evidence" value="ECO:0007669"/>
    <property type="project" value="TreeGrafter"/>
</dbReference>
<dbReference type="Gene3D" id="3.40.50.1820">
    <property type="entry name" value="alpha/beta hydrolase"/>
    <property type="match status" value="1"/>
</dbReference>
<comment type="caution">
    <text evidence="2">The sequence shown here is derived from an EMBL/GenBank/DDBJ whole genome shotgun (WGS) entry which is preliminary data.</text>
</comment>
<dbReference type="SUPFAM" id="SSF53474">
    <property type="entry name" value="alpha/beta-Hydrolases"/>
    <property type="match status" value="1"/>
</dbReference>
<name>A0A3S1DHR3_9BACL</name>